<evidence type="ECO:0000256" key="25">
    <source>
        <dbReference type="SAM" id="Phobius"/>
    </source>
</evidence>
<evidence type="ECO:0000256" key="10">
    <source>
        <dbReference type="ARBA" id="ARBA00022737"/>
    </source>
</evidence>
<gene>
    <name evidence="29" type="ORF">COCON_G00048920</name>
</gene>
<evidence type="ECO:0000256" key="23">
    <source>
        <dbReference type="RuleBase" id="RU000633"/>
    </source>
</evidence>
<evidence type="ECO:0000256" key="4">
    <source>
        <dbReference type="ARBA" id="ARBA00022475"/>
    </source>
</evidence>
<dbReference type="Pfam" id="PF00059">
    <property type="entry name" value="Lectin_C"/>
    <property type="match status" value="7"/>
</dbReference>
<dbReference type="Proteomes" id="UP001152803">
    <property type="component" value="Unassembled WGS sequence"/>
</dbReference>
<dbReference type="GO" id="GO:0046872">
    <property type="term" value="F:metal ion binding"/>
    <property type="evidence" value="ECO:0007669"/>
    <property type="project" value="UniProtKB-KW"/>
</dbReference>
<feature type="domain" description="C-type lectin" evidence="27">
    <location>
        <begin position="985"/>
        <end position="1103"/>
    </location>
</feature>
<dbReference type="GO" id="GO:0006897">
    <property type="term" value="P:endocytosis"/>
    <property type="evidence" value="ECO:0007669"/>
    <property type="project" value="UniProtKB-KW"/>
</dbReference>
<evidence type="ECO:0000256" key="5">
    <source>
        <dbReference type="ARBA" id="ARBA00022536"/>
    </source>
</evidence>
<dbReference type="InterPro" id="IPR018378">
    <property type="entry name" value="C-type_lectin_CS"/>
</dbReference>
<dbReference type="SMART" id="SM00187">
    <property type="entry name" value="INB"/>
    <property type="match status" value="1"/>
</dbReference>
<dbReference type="GO" id="GO:0033627">
    <property type="term" value="P:cell adhesion mediated by integrin"/>
    <property type="evidence" value="ECO:0007669"/>
    <property type="project" value="TreeGrafter"/>
</dbReference>
<dbReference type="InterPro" id="IPR015812">
    <property type="entry name" value="Integrin_bsu"/>
</dbReference>
<dbReference type="GO" id="GO:0005925">
    <property type="term" value="C:focal adhesion"/>
    <property type="evidence" value="ECO:0007669"/>
    <property type="project" value="UniProtKB-SubCell"/>
</dbReference>
<dbReference type="Gene3D" id="2.10.25.10">
    <property type="entry name" value="Laminin"/>
    <property type="match status" value="4"/>
</dbReference>
<dbReference type="Pfam" id="PF00362">
    <property type="entry name" value="Integrin_beta"/>
    <property type="match status" value="1"/>
</dbReference>
<evidence type="ECO:0000256" key="12">
    <source>
        <dbReference type="ARBA" id="ARBA00022842"/>
    </source>
</evidence>
<evidence type="ECO:0000313" key="30">
    <source>
        <dbReference type="Proteomes" id="UP001152803"/>
    </source>
</evidence>
<dbReference type="InterPro" id="IPR016201">
    <property type="entry name" value="PSI"/>
</dbReference>
<dbReference type="SUPFAM" id="SSF69179">
    <property type="entry name" value="Integrin domains"/>
    <property type="match status" value="1"/>
</dbReference>
<dbReference type="GO" id="GO:0009986">
    <property type="term" value="C:cell surface"/>
    <property type="evidence" value="ECO:0007669"/>
    <property type="project" value="TreeGrafter"/>
</dbReference>
<feature type="transmembrane region" description="Helical" evidence="25">
    <location>
        <begin position="2131"/>
        <end position="2153"/>
    </location>
</feature>
<dbReference type="PRINTS" id="PR00013">
    <property type="entry name" value="FNTYPEII"/>
</dbReference>
<dbReference type="Pfam" id="PF08725">
    <property type="entry name" value="Integrin_b_cyt"/>
    <property type="match status" value="1"/>
</dbReference>
<dbReference type="Gene3D" id="3.30.1680.10">
    <property type="entry name" value="ligand-binding face of the semaphorins, domain 2"/>
    <property type="match status" value="1"/>
</dbReference>
<evidence type="ECO:0000256" key="19">
    <source>
        <dbReference type="ARBA" id="ARBA00023170"/>
    </source>
</evidence>
<dbReference type="GO" id="GO:0005178">
    <property type="term" value="F:integrin binding"/>
    <property type="evidence" value="ECO:0007669"/>
    <property type="project" value="TreeGrafter"/>
</dbReference>
<comment type="subcellular location">
    <subcellularLocation>
        <location evidence="1">Cell junction</location>
        <location evidence="1">Focal adhesion</location>
    </subcellularLocation>
    <subcellularLocation>
        <location evidence="2 23">Cell membrane</location>
        <topology evidence="2 23">Single-pass type I membrane protein</topology>
    </subcellularLocation>
</comment>
<dbReference type="InterPro" id="IPR057243">
    <property type="entry name" value="Integrin_I-EGF_CS"/>
</dbReference>
<evidence type="ECO:0000256" key="20">
    <source>
        <dbReference type="ARBA" id="ARBA00023180"/>
    </source>
</evidence>
<dbReference type="Gene3D" id="3.10.100.10">
    <property type="entry name" value="Mannose-Binding Protein A, subunit A"/>
    <property type="match status" value="8"/>
</dbReference>
<evidence type="ECO:0000256" key="17">
    <source>
        <dbReference type="ARBA" id="ARBA00023136"/>
    </source>
</evidence>
<dbReference type="InterPro" id="IPR016187">
    <property type="entry name" value="CTDL_fold"/>
</dbReference>
<dbReference type="FunFam" id="2.80.10.50:FF:000039">
    <property type="entry name" value="Secretory phospholipase A2 receptor"/>
    <property type="match status" value="1"/>
</dbReference>
<dbReference type="Gene3D" id="1.20.5.100">
    <property type="entry name" value="Cytochrome c1, transmembrane anchor, C-terminal"/>
    <property type="match status" value="1"/>
</dbReference>
<evidence type="ECO:0000256" key="16">
    <source>
        <dbReference type="ARBA" id="ARBA00023037"/>
    </source>
</evidence>
<evidence type="ECO:0000256" key="2">
    <source>
        <dbReference type="ARBA" id="ARBA00004251"/>
    </source>
</evidence>
<comment type="similarity">
    <text evidence="3 23">Belongs to the integrin beta chain family.</text>
</comment>
<dbReference type="InterPro" id="IPR057073">
    <property type="entry name" value="EGF_integrin_2"/>
</dbReference>
<name>A0A9Q1I5F3_CONCO</name>
<dbReference type="PROSITE" id="PS52047">
    <property type="entry name" value="I_EGF_2"/>
    <property type="match status" value="3"/>
</dbReference>
<dbReference type="CDD" id="cd00037">
    <property type="entry name" value="CLECT"/>
    <property type="match status" value="7"/>
</dbReference>
<dbReference type="Pfam" id="PF00040">
    <property type="entry name" value="fn2"/>
    <property type="match status" value="1"/>
</dbReference>
<keyword evidence="18 22" id="KW-1015">Disulfide bond</keyword>
<feature type="domain" description="C-type lectin" evidence="27">
    <location>
        <begin position="1274"/>
        <end position="1374"/>
    </location>
</feature>
<keyword evidence="8" id="KW-0479">Metal-binding</keyword>
<dbReference type="SUPFAM" id="SSF50370">
    <property type="entry name" value="Ricin B-like lectins"/>
    <property type="match status" value="1"/>
</dbReference>
<dbReference type="PROSITE" id="PS00615">
    <property type="entry name" value="C_TYPE_LECTIN_1"/>
    <property type="match status" value="1"/>
</dbReference>
<keyword evidence="9 26" id="KW-0732">Signal</keyword>
<evidence type="ECO:0000256" key="15">
    <source>
        <dbReference type="ARBA" id="ARBA00022989"/>
    </source>
</evidence>
<feature type="domain" description="C-type lectin" evidence="27">
    <location>
        <begin position="1546"/>
        <end position="1665"/>
    </location>
</feature>
<dbReference type="SMART" id="SM00458">
    <property type="entry name" value="RICIN"/>
    <property type="match status" value="1"/>
</dbReference>
<accession>A0A9Q1I5F3</accession>
<dbReference type="SUPFAM" id="SSF53300">
    <property type="entry name" value="vWA-like"/>
    <property type="match status" value="1"/>
</dbReference>
<dbReference type="Pfam" id="PF17205">
    <property type="entry name" value="PSI_integrin"/>
    <property type="match status" value="1"/>
</dbReference>
<comment type="subunit">
    <text evidence="21">Heterodimer of an alpha and a beta subunit. Interacts with FLNB. Interacts with HAX1. ITGAV:ITGB6 interacts with FBN1. ITGAV:ITGB6 interacts with TGFB1.</text>
</comment>
<dbReference type="Pfam" id="PF23105">
    <property type="entry name" value="EGF_integrin"/>
    <property type="match status" value="1"/>
</dbReference>
<dbReference type="SUPFAM" id="SSF103575">
    <property type="entry name" value="Plexin repeat"/>
    <property type="match status" value="1"/>
</dbReference>
<evidence type="ECO:0000256" key="1">
    <source>
        <dbReference type="ARBA" id="ARBA00004246"/>
    </source>
</evidence>
<dbReference type="EMBL" id="JAFJMO010000003">
    <property type="protein sequence ID" value="KAJ8282373.1"/>
    <property type="molecule type" value="Genomic_DNA"/>
</dbReference>
<evidence type="ECO:0000256" key="3">
    <source>
        <dbReference type="ARBA" id="ARBA00007449"/>
    </source>
</evidence>
<feature type="chain" id="PRO_5040355674" description="Integrin beta" evidence="26">
    <location>
        <begin position="20"/>
        <end position="2196"/>
    </location>
</feature>
<feature type="region of interest" description="Disordered" evidence="24">
    <location>
        <begin position="1365"/>
        <end position="1388"/>
    </location>
</feature>
<feature type="domain" description="C-type lectin" evidence="27">
    <location>
        <begin position="1401"/>
        <end position="1523"/>
    </location>
</feature>
<feature type="disulfide bond" evidence="22">
    <location>
        <begin position="942"/>
        <end position="969"/>
    </location>
</feature>
<dbReference type="Pfam" id="PF18372">
    <property type="entry name" value="I-EGF_1"/>
    <property type="match status" value="1"/>
</dbReference>
<dbReference type="SUPFAM" id="SSF56436">
    <property type="entry name" value="C-type lectin-like"/>
    <property type="match status" value="8"/>
</dbReference>
<evidence type="ECO:0000256" key="24">
    <source>
        <dbReference type="SAM" id="MobiDB-lite"/>
    </source>
</evidence>
<comment type="caution">
    <text evidence="29">The sequence shown here is derived from an EMBL/GenBank/DDBJ whole genome shotgun (WGS) entry which is preliminary data.</text>
</comment>
<dbReference type="SUPFAM" id="SSF69687">
    <property type="entry name" value="Integrin beta tail domain"/>
    <property type="match status" value="1"/>
</dbReference>
<keyword evidence="10" id="KW-0677">Repeat</keyword>
<dbReference type="Gene3D" id="2.10.10.10">
    <property type="entry name" value="Fibronectin, type II, collagen-binding"/>
    <property type="match status" value="1"/>
</dbReference>
<dbReference type="InterPro" id="IPR013806">
    <property type="entry name" value="Kringle-like"/>
</dbReference>
<keyword evidence="17 25" id="KW-0472">Membrane</keyword>
<feature type="disulfide bond" evidence="22">
    <location>
        <begin position="928"/>
        <end position="954"/>
    </location>
</feature>
<evidence type="ECO:0000256" key="22">
    <source>
        <dbReference type="PROSITE-ProRule" id="PRU00479"/>
    </source>
</evidence>
<keyword evidence="12" id="KW-0460">Magnesium</keyword>
<protein>
    <recommendedName>
        <fullName evidence="23">Integrin beta</fullName>
    </recommendedName>
</protein>
<dbReference type="Pfam" id="PF24562">
    <property type="entry name" value="CysR_MRC2_N"/>
    <property type="match status" value="1"/>
</dbReference>
<dbReference type="PROSITE" id="PS50041">
    <property type="entry name" value="C_TYPE_LECTIN_2"/>
    <property type="match status" value="8"/>
</dbReference>
<dbReference type="SMART" id="SM01242">
    <property type="entry name" value="Integrin_B_tail"/>
    <property type="match status" value="1"/>
</dbReference>
<dbReference type="InterPro" id="IPR000772">
    <property type="entry name" value="Ricin_B_lectin"/>
</dbReference>
<sequence length="2196" mass="246338">MGIELLSLILLYMASNVEGSCSAGRAMTCDECLRLGPHCSWCTQENFTDSFSVSERCNTPQSLMYMGCTEEFVEFPVTSTLIHEDEPVGRRNSSDNFTQISPQRMSLKLRPGSKVTFQINVQQTKDYPVDIYYLMDLSASMVDDLAMIKDLGSTLSKEMAKLTSKFQLGFGSFVEKPVLPFIKITPAQLENPCRSVDNYCLPTFGYKHVLPLTSSADKFNEIIKKQRVSANEDELECGFDAIMQAAVCGDKIGWRNDSMHLVVFVSDADSHFGMDSKMAGIVVPNDGECHLDSNNEYSKAAVLEYPTLGQLIDKLVENNILLIFAVTKNQKAIYENYANLIPGATVGVLEDDSQNILELILTAYKELRSEIDMEVLGDTGDLQIAFTAICHDGQAAQPGQKRCSNVKVGNTVSFNVTVELSDCFSSPRRFSIKPVGFRNALEVELEALCSCDCHRRPELNSSRCSEGRGALECGLCTCQPGYMGPHCECTEGSLQTSDCKARPGAEICSGQGECYCGQCVCHASSFGRIHGAYCECDDYSCPRFRGKLCGGHGACNCGECLCHAGWTGEFCNCSSSTQACVSADGELCSGRGKCVCGKCACAVPGASGDTCERCPTCGDSCSSSRGCVECHLQAKDSPEECHHKCSVIHTYVNWTTDYDESQSILCKLNGENDCIISFNITPEPQGNTVYDLKLSDCPEPPNIPMIVLGVSLSILTIGIILLGIWKLLVSVHDRKEVAKFEAEKAKAKWQSDTNPLFKSSTSTFKNVTCYSDADDVVLEKTQLSELYSQGTFILESVQLNRCVSLDRSNLVLESCEKPTRSMLWKWVSRHRLFNLGSSLCLGLNTSDPLQPLGTYECDVPLRTLWWRCSGNTLFGAHQLKLAVTGSLVVAKRSAYHQWRRFSTSGEGPCAYPYEEIHTLLGNAHGMPCALPFKYNNKWYSECTAEGREDHRHWCATTSRYDQDEKWGFCPTPESGCGMFWDVNQETKACYQFNLYTIVTWSQAHSSCKAQGGNLLSITDLVEQRYITERLNEVGVIVWIGLNHLEERAGWQWSDGAPLVLVNFVAGISGVLGQESRQCGVYNSASGHQWQSLDCESALPYICKKTPNDSRTAEPFEHWQYYRTVCAAGWVPHNRFCYQVLSEPRSWAESSASCRAVGANLTSLHSLADMELLLSLLSNFSGSGSEVWIGLNNQTSPAFEWSDGLPVDFTPWHRWEPNLRQNLTRFCVKANKDEGNWLLASCDERLPAVCRRAGLLPLHHTGSWDEGCPEGWKRRGHFCYNVTDHLHGYEDAVRGYYCKAPLATVENRFEQVFINSLINAVSSHVGQYYWIALQDQDRTGEYSWLPFNGSAQPLLYTNWNRHQPVSSGGRASAVTRKSRPPPPTLIRMRPAPGWESNPQLLHCYKVFHNEKVLLKRSWEEADLFCQALGANLASFHHYEDEAFVKGILETMFDWTENRMFWVGFNKRNPQSAGAWEWSDSTPVVSSFIEDKNNEDDLHNCAVYNYPINAMIPQPCDAKHEWICKAPKGVELQKPYWYIEHEEPWVFHRGAEYYVGKLLFQWEAVSFACKMMGADLVSVHSAEELKFVKGRMERLSQGSAEWWIGLALDPVSKEYRWTDESPLDYQNWVQGSALQPPATNNACVYMSSLSGLWSVGQCTGWRGYVCKRRTVSVAEIPREPHLIGGCPENWLYFGRKCLLLHLPKSPDNGKTWKDAHAICTSFQGTLVAIENEIEQAYITMLLASDSPSVWIGLRDEDTMKWVNGKPVTYTNWSPMEPECSASDYDGQVDSDEPLCTLLSNNHNIHFTGKWYDEKCTENGYGFVCQKAQDPSKPPSQSYFHPLPDTIEYKNRSYRVVHGNLSWYEALNRCLEIETELVSVTDHFHQAFLTVLVNRLAFPHWIGLYSQDDGINYQWSDGSDTLFTHWDSGEAEDDDGSEDAGDCVYMDPRGGWRRADCERPLQGAVCHAPPSRQSFVFSHEVVCPQTWVKFESSCYSFEPIIQRLGMEHAREHCKNKANASDLLTIKSEEENRFVLKELKSYGFPHQTMWLGIIYDTDNDALAWVDGSPVNYSNWHFKAPNMDSLSIDTCVSMRLSNSVWHLSGCSDKLGFVCKLRSDTVTEIEVQPLNGLHQGVVPIAVLAVLIFGVLVVSLWVVYKRNAGHFRILSSIGNAYYRQDNSQTTDQEGNVLITDLETNTVE</sequence>
<evidence type="ECO:0000256" key="18">
    <source>
        <dbReference type="ARBA" id="ARBA00023157"/>
    </source>
</evidence>
<keyword evidence="5" id="KW-0245">EGF-like domain</keyword>
<keyword evidence="11" id="KW-0106">Calcium</keyword>
<evidence type="ECO:0000256" key="13">
    <source>
        <dbReference type="ARBA" id="ARBA00022889"/>
    </source>
</evidence>
<keyword evidence="14" id="KW-0965">Cell junction</keyword>
<dbReference type="PROSITE" id="PS00023">
    <property type="entry name" value="FN2_1"/>
    <property type="match status" value="1"/>
</dbReference>
<evidence type="ECO:0000256" key="21">
    <source>
        <dbReference type="ARBA" id="ARBA00046864"/>
    </source>
</evidence>
<evidence type="ECO:0000256" key="9">
    <source>
        <dbReference type="ARBA" id="ARBA00022729"/>
    </source>
</evidence>
<dbReference type="SUPFAM" id="SSF57196">
    <property type="entry name" value="EGF/Laminin"/>
    <property type="match status" value="2"/>
</dbReference>
<keyword evidence="4" id="KW-1003">Cell membrane</keyword>
<proteinExistence type="inferred from homology"/>
<dbReference type="GO" id="GO:0007229">
    <property type="term" value="P:integrin-mediated signaling pathway"/>
    <property type="evidence" value="ECO:0007669"/>
    <property type="project" value="UniProtKB-KW"/>
</dbReference>
<evidence type="ECO:0000259" key="27">
    <source>
        <dbReference type="PROSITE" id="PS50041"/>
    </source>
</evidence>
<dbReference type="FunFam" id="3.40.50.410:FF:000002">
    <property type="entry name" value="Integrin beta"/>
    <property type="match status" value="1"/>
</dbReference>
<evidence type="ECO:0000256" key="26">
    <source>
        <dbReference type="SAM" id="SignalP"/>
    </source>
</evidence>
<dbReference type="FunFam" id="1.20.5.100:FF:000004">
    <property type="entry name" value="Integrin beta"/>
    <property type="match status" value="1"/>
</dbReference>
<dbReference type="InterPro" id="IPR000562">
    <property type="entry name" value="FN_type2_dom"/>
</dbReference>
<feature type="domain" description="C-type lectin" evidence="27">
    <location>
        <begin position="1691"/>
        <end position="1815"/>
    </location>
</feature>
<dbReference type="SUPFAM" id="SSF57440">
    <property type="entry name" value="Kringle-like"/>
    <property type="match status" value="1"/>
</dbReference>
<dbReference type="FunFam" id="2.10.25.10:FF:000075">
    <property type="entry name" value="Integrin beta"/>
    <property type="match status" value="1"/>
</dbReference>
<dbReference type="FunFam" id="2.10.10.10:FF:000001">
    <property type="entry name" value="Fibronectin 1a isoform 1"/>
    <property type="match status" value="1"/>
</dbReference>
<keyword evidence="13 23" id="KW-0130">Cell adhesion</keyword>
<dbReference type="PRINTS" id="PR01186">
    <property type="entry name" value="INTEGRINB"/>
</dbReference>
<dbReference type="InterPro" id="IPR016186">
    <property type="entry name" value="C-type_lectin-like/link_sf"/>
</dbReference>
<dbReference type="InterPro" id="IPR036943">
    <property type="entry name" value="FN_type2_sf"/>
</dbReference>
<dbReference type="SMART" id="SM00059">
    <property type="entry name" value="FN2"/>
    <property type="match status" value="1"/>
</dbReference>
<dbReference type="InterPro" id="IPR035992">
    <property type="entry name" value="Ricin_B-like_lectins"/>
</dbReference>
<evidence type="ECO:0000256" key="14">
    <source>
        <dbReference type="ARBA" id="ARBA00022949"/>
    </source>
</evidence>
<dbReference type="GO" id="GO:0016477">
    <property type="term" value="P:cell migration"/>
    <property type="evidence" value="ECO:0007669"/>
    <property type="project" value="TreeGrafter"/>
</dbReference>
<dbReference type="PROSITE" id="PS50231">
    <property type="entry name" value="RICIN_B_LECTIN"/>
    <property type="match status" value="1"/>
</dbReference>
<keyword evidence="19" id="KW-0675">Receptor</keyword>
<dbReference type="InterPro" id="IPR040622">
    <property type="entry name" value="EGF_integrin_1"/>
</dbReference>
<feature type="domain" description="C-type lectin" evidence="27">
    <location>
        <begin position="1987"/>
        <end position="2110"/>
    </location>
</feature>
<dbReference type="CDD" id="cd00062">
    <property type="entry name" value="FN2"/>
    <property type="match status" value="1"/>
</dbReference>
<evidence type="ECO:0000256" key="11">
    <source>
        <dbReference type="ARBA" id="ARBA00022837"/>
    </source>
</evidence>
<dbReference type="FunFam" id="2.10.25.10:FF:000076">
    <property type="entry name" value="Integrin beta"/>
    <property type="match status" value="1"/>
</dbReference>
<evidence type="ECO:0000256" key="8">
    <source>
        <dbReference type="ARBA" id="ARBA00022723"/>
    </source>
</evidence>
<dbReference type="InterPro" id="IPR032695">
    <property type="entry name" value="Integrin_dom_sf"/>
</dbReference>
<feature type="signal peptide" evidence="26">
    <location>
        <begin position="1"/>
        <end position="19"/>
    </location>
</feature>
<dbReference type="InterPro" id="IPR036349">
    <property type="entry name" value="Integrin_bsu_tail_dom_sf"/>
</dbReference>
<dbReference type="InterPro" id="IPR012896">
    <property type="entry name" value="Integrin_bsu_tail"/>
</dbReference>
<keyword evidence="20" id="KW-0325">Glycoprotein</keyword>
<dbReference type="FunFam" id="2.10.25.10:FF:000043">
    <property type="entry name" value="Integrin beta"/>
    <property type="match status" value="1"/>
</dbReference>
<dbReference type="PANTHER" id="PTHR10082:SF11">
    <property type="entry name" value="INTEGRIN BETA-6"/>
    <property type="match status" value="1"/>
</dbReference>
<dbReference type="PANTHER" id="PTHR10082">
    <property type="entry name" value="INTEGRIN BETA SUBUNIT"/>
    <property type="match status" value="1"/>
</dbReference>
<keyword evidence="7 23" id="KW-0812">Transmembrane</keyword>
<keyword evidence="15 25" id="KW-1133">Transmembrane helix</keyword>
<feature type="domain" description="C-type lectin" evidence="27">
    <location>
        <begin position="1846"/>
        <end position="1956"/>
    </location>
</feature>
<dbReference type="Gene3D" id="3.40.50.410">
    <property type="entry name" value="von Willebrand factor, type A domain"/>
    <property type="match status" value="1"/>
</dbReference>
<dbReference type="GO" id="GO:0007160">
    <property type="term" value="P:cell-matrix adhesion"/>
    <property type="evidence" value="ECO:0007669"/>
    <property type="project" value="TreeGrafter"/>
</dbReference>
<dbReference type="InterPro" id="IPR002049">
    <property type="entry name" value="LE_dom"/>
</dbReference>
<dbReference type="PROSITE" id="PS51092">
    <property type="entry name" value="FN2_2"/>
    <property type="match status" value="1"/>
</dbReference>
<dbReference type="SMART" id="SM01241">
    <property type="entry name" value="Integrin_b_cyt"/>
    <property type="match status" value="1"/>
</dbReference>
<dbReference type="Gene3D" id="2.60.40.1510">
    <property type="entry name" value="ntegrin, alpha v. Chain A, domain 3"/>
    <property type="match status" value="1"/>
</dbReference>
<feature type="domain" description="Fibronectin type-II" evidence="28">
    <location>
        <begin position="923"/>
        <end position="971"/>
    </location>
</feature>
<reference evidence="29" key="1">
    <citation type="journal article" date="2023" name="Science">
        <title>Genome structures resolve the early diversification of teleost fishes.</title>
        <authorList>
            <person name="Parey E."/>
            <person name="Louis A."/>
            <person name="Montfort J."/>
            <person name="Bouchez O."/>
            <person name="Roques C."/>
            <person name="Iampietro C."/>
            <person name="Lluch J."/>
            <person name="Castinel A."/>
            <person name="Donnadieu C."/>
            <person name="Desvignes T."/>
            <person name="Floi Bucao C."/>
            <person name="Jouanno E."/>
            <person name="Wen M."/>
            <person name="Mejri S."/>
            <person name="Dirks R."/>
            <person name="Jansen H."/>
            <person name="Henkel C."/>
            <person name="Chen W.J."/>
            <person name="Zahm M."/>
            <person name="Cabau C."/>
            <person name="Klopp C."/>
            <person name="Thompson A.W."/>
            <person name="Robinson-Rechavi M."/>
            <person name="Braasch I."/>
            <person name="Lecointre G."/>
            <person name="Bobe J."/>
            <person name="Postlethwait J.H."/>
            <person name="Berthelot C."/>
            <person name="Roest Crollius H."/>
            <person name="Guiguen Y."/>
        </authorList>
    </citation>
    <scope>NUCLEOTIDE SEQUENCE</scope>
    <source>
        <strain evidence="29">Concon-B</strain>
    </source>
</reference>
<dbReference type="GO" id="GO:0098609">
    <property type="term" value="P:cell-cell adhesion"/>
    <property type="evidence" value="ECO:0007669"/>
    <property type="project" value="TreeGrafter"/>
</dbReference>
<dbReference type="OrthoDB" id="5858677at2759"/>
<dbReference type="SMART" id="SM00423">
    <property type="entry name" value="PSI"/>
    <property type="match status" value="1"/>
</dbReference>
<dbReference type="InterPro" id="IPR033760">
    <property type="entry name" value="Integrin_beta_N"/>
</dbReference>
<evidence type="ECO:0000313" key="29">
    <source>
        <dbReference type="EMBL" id="KAJ8282373.1"/>
    </source>
</evidence>
<dbReference type="InterPro" id="IPR002369">
    <property type="entry name" value="Integrin_bsu_VWA"/>
</dbReference>
<dbReference type="Gene3D" id="2.80.10.50">
    <property type="match status" value="1"/>
</dbReference>
<dbReference type="InterPro" id="IPR001304">
    <property type="entry name" value="C-type_lectin-like"/>
</dbReference>
<keyword evidence="30" id="KW-1185">Reference proteome</keyword>
<dbReference type="CDD" id="cd00055">
    <property type="entry name" value="EGF_Lam"/>
    <property type="match status" value="1"/>
</dbReference>
<evidence type="ECO:0000259" key="28">
    <source>
        <dbReference type="PROSITE" id="PS51092"/>
    </source>
</evidence>
<organism evidence="29 30">
    <name type="scientific">Conger conger</name>
    <name type="common">Conger eel</name>
    <name type="synonym">Muraena conger</name>
    <dbReference type="NCBI Taxonomy" id="82655"/>
    <lineage>
        <taxon>Eukaryota</taxon>
        <taxon>Metazoa</taxon>
        <taxon>Chordata</taxon>
        <taxon>Craniata</taxon>
        <taxon>Vertebrata</taxon>
        <taxon>Euteleostomi</taxon>
        <taxon>Actinopterygii</taxon>
        <taxon>Neopterygii</taxon>
        <taxon>Teleostei</taxon>
        <taxon>Anguilliformes</taxon>
        <taxon>Congridae</taxon>
        <taxon>Conger</taxon>
    </lineage>
</organism>
<evidence type="ECO:0000256" key="7">
    <source>
        <dbReference type="ARBA" id="ARBA00022692"/>
    </source>
</evidence>
<keyword evidence="6" id="KW-0254">Endocytosis</keyword>
<dbReference type="InterPro" id="IPR014836">
    <property type="entry name" value="Integrin_bsu_cyt_dom"/>
</dbReference>
<dbReference type="FunFam" id="3.30.1680.10:FF:000002">
    <property type="entry name" value="Integrin beta"/>
    <property type="match status" value="1"/>
</dbReference>
<keyword evidence="16 23" id="KW-0401">Integrin</keyword>
<evidence type="ECO:0000256" key="6">
    <source>
        <dbReference type="ARBA" id="ARBA00022583"/>
    </source>
</evidence>
<dbReference type="SMART" id="SM00034">
    <property type="entry name" value="CLECT"/>
    <property type="match status" value="8"/>
</dbReference>
<dbReference type="InterPro" id="IPR036465">
    <property type="entry name" value="vWFA_dom_sf"/>
</dbReference>
<feature type="domain" description="C-type lectin" evidence="27">
    <location>
        <begin position="1132"/>
        <end position="1250"/>
    </location>
</feature>
<dbReference type="GO" id="GO:0034685">
    <property type="term" value="C:integrin alphav-beta6 complex"/>
    <property type="evidence" value="ECO:0007669"/>
    <property type="project" value="TreeGrafter"/>
</dbReference>
<dbReference type="PROSITE" id="PS00243">
    <property type="entry name" value="I_EGF_1"/>
    <property type="match status" value="1"/>
</dbReference>